<dbReference type="EMBL" id="FOHN01000004">
    <property type="protein sequence ID" value="SES83695.1"/>
    <property type="molecule type" value="Genomic_DNA"/>
</dbReference>
<accession>A0A1H9ZQ40</accession>
<feature type="transmembrane region" description="Helical" evidence="1">
    <location>
        <begin position="18"/>
        <end position="36"/>
    </location>
</feature>
<keyword evidence="3" id="KW-1185">Reference proteome</keyword>
<organism evidence="2 3">
    <name type="scientific">[Clostridium] polysaccharolyticum</name>
    <dbReference type="NCBI Taxonomy" id="29364"/>
    <lineage>
        <taxon>Bacteria</taxon>
        <taxon>Bacillati</taxon>
        <taxon>Bacillota</taxon>
        <taxon>Clostridia</taxon>
        <taxon>Lachnospirales</taxon>
        <taxon>Lachnospiraceae</taxon>
    </lineage>
</organism>
<dbReference type="STRING" id="29364.SAMN04487772_10450"/>
<proteinExistence type="predicted"/>
<keyword evidence="1" id="KW-1133">Transmembrane helix</keyword>
<evidence type="ECO:0000313" key="3">
    <source>
        <dbReference type="Proteomes" id="UP000199800"/>
    </source>
</evidence>
<keyword evidence="1" id="KW-0812">Transmembrane</keyword>
<reference evidence="2 3" key="1">
    <citation type="submission" date="2016-10" db="EMBL/GenBank/DDBJ databases">
        <authorList>
            <person name="de Groot N.N."/>
        </authorList>
    </citation>
    <scope>NUCLEOTIDE SEQUENCE [LARGE SCALE GENOMIC DNA]</scope>
    <source>
        <strain evidence="2 3">DSM 1801</strain>
    </source>
</reference>
<dbReference type="AlphaFoldDB" id="A0A1H9ZQ40"/>
<name>A0A1H9ZQ40_9FIRM</name>
<dbReference type="Pfam" id="PF07454">
    <property type="entry name" value="SpoIIP"/>
    <property type="match status" value="1"/>
</dbReference>
<dbReference type="InterPro" id="IPR010897">
    <property type="entry name" value="Spore_II_P"/>
</dbReference>
<gene>
    <name evidence="2" type="ORF">SAMN04487772_10450</name>
</gene>
<dbReference type="RefSeq" id="WP_092476552.1">
    <property type="nucleotide sequence ID" value="NZ_FOHN01000004.1"/>
</dbReference>
<dbReference type="NCBIfam" id="TIGR02867">
    <property type="entry name" value="spore_II_P"/>
    <property type="match status" value="1"/>
</dbReference>
<evidence type="ECO:0000256" key="1">
    <source>
        <dbReference type="SAM" id="Phobius"/>
    </source>
</evidence>
<protein>
    <submittedName>
        <fullName evidence="2">Stage II sporulation protein P</fullName>
    </submittedName>
</protein>
<dbReference type="Proteomes" id="UP000199800">
    <property type="component" value="Unassembled WGS sequence"/>
</dbReference>
<sequence length="426" mass="48450">METGTVYRHRGKKRISKMLFAVLGLTITAILVSFMGNKEQLKDTRKIWNHTMGTFCTTLSLQHIQNYAPGLEYGLYQATGKRSFVSWELGFLQHNLGKKKATLLDLVEELSIEAEKENVKEASILDHTIIVDRALEENNESTEVGSIYGESYFEQSRKQALYSQELAMNQKKLEQLKSTKSLQFLINNFYIVDSSTSIDQKVFQVENLLKTDCTMKTDSEKPQILIYHTHASEEFIDSDGTKKDSVVGAGTALAKYLTEEYGYNVIHDETSYDVVNGRLNRNKAYDKARKGITKILKKYPSIEVVIDLHRDASNDGSKKTTIIDGKPTAVFKFFNGLSRRATGADRADIPNPRLQKNLAFSLKMKMKAMELYPTLTTKNYLKSFRYNMHLRDKSLLIEMGTEKNTVEEAKNAMKPLADVLNEVLNE</sequence>
<dbReference type="OrthoDB" id="1633470at2"/>
<keyword evidence="1" id="KW-0472">Membrane</keyword>
<evidence type="ECO:0000313" key="2">
    <source>
        <dbReference type="EMBL" id="SES83695.1"/>
    </source>
</evidence>